<dbReference type="Pfam" id="PF12762">
    <property type="entry name" value="DDE_Tnp_IS1595"/>
    <property type="match status" value="1"/>
</dbReference>
<evidence type="ECO:0000313" key="2">
    <source>
        <dbReference type="EMBL" id="GAA4055952.1"/>
    </source>
</evidence>
<dbReference type="InterPro" id="IPR024442">
    <property type="entry name" value="Transposase_Zn_ribbon"/>
</dbReference>
<evidence type="ECO:0000313" key="3">
    <source>
        <dbReference type="Proteomes" id="UP001500426"/>
    </source>
</evidence>
<dbReference type="NCBIfam" id="NF033547">
    <property type="entry name" value="transpos_IS1595"/>
    <property type="match status" value="1"/>
</dbReference>
<organism evidence="2 3">
    <name type="scientific">Flavobacterium chungnamense</name>
    <dbReference type="NCBI Taxonomy" id="706182"/>
    <lineage>
        <taxon>Bacteria</taxon>
        <taxon>Pseudomonadati</taxon>
        <taxon>Bacteroidota</taxon>
        <taxon>Flavobacteriia</taxon>
        <taxon>Flavobacteriales</taxon>
        <taxon>Flavobacteriaceae</taxon>
        <taxon>Flavobacterium</taxon>
    </lineage>
</organism>
<comment type="caution">
    <text evidence="2">The sequence shown here is derived from an EMBL/GenBank/DDBJ whole genome shotgun (WGS) entry which is preliminary data.</text>
</comment>
<dbReference type="EMBL" id="BAABCS010000020">
    <property type="protein sequence ID" value="GAA4055952.1"/>
    <property type="molecule type" value="Genomic_DNA"/>
</dbReference>
<accession>A0ABP7UYZ0</accession>
<dbReference type="RefSeq" id="WP_345094769.1">
    <property type="nucleotide sequence ID" value="NZ_BAABCS010000020.1"/>
</dbReference>
<name>A0ABP7UYZ0_9FLAO</name>
<gene>
    <name evidence="2" type="ORF">GCM10022388_23190</name>
</gene>
<keyword evidence="3" id="KW-1185">Reference proteome</keyword>
<dbReference type="SMART" id="SM01126">
    <property type="entry name" value="DDE_Tnp_IS1595"/>
    <property type="match status" value="1"/>
</dbReference>
<sequence>MNIVEISEKFPTELDAVKYFEQKRWGDTPICAYCESPNLSKRGKDLRFKCYSCGKSTFVTVDTALHSTNMGLKKWMFAFSIVCDAKKGLSALQLQRNLNVSYPTALNMYHKMRNLMIIENDTIELEGIVEMDEMYVGGKPRKFNNGETNKPLVKTSIPELDERIDELKEVGIKFKRGKGNPAKSAENPKRGRGTSKIPVIGIVERNGDVVAQVSKQVTSKQLKEMVQKYVDVDDSVLISDEYKGYSRMDEIIEHVKIDHQRLYSYKGVNTNSIESFWAIIRRQIIGQHHQVSLKHLPKYVAEAVFKYNNRKVDDMFETLVINAMKSHKMDNIPNSL</sequence>
<reference evidence="3" key="1">
    <citation type="journal article" date="2019" name="Int. J. Syst. Evol. Microbiol.">
        <title>The Global Catalogue of Microorganisms (GCM) 10K type strain sequencing project: providing services to taxonomists for standard genome sequencing and annotation.</title>
        <authorList>
            <consortium name="The Broad Institute Genomics Platform"/>
            <consortium name="The Broad Institute Genome Sequencing Center for Infectious Disease"/>
            <person name="Wu L."/>
            <person name="Ma J."/>
        </authorList>
    </citation>
    <scope>NUCLEOTIDE SEQUENCE [LARGE SCALE GENOMIC DNA]</scope>
    <source>
        <strain evidence="3">JCM 17068</strain>
    </source>
</reference>
<dbReference type="Pfam" id="PF12760">
    <property type="entry name" value="Zn_ribbon_IS1595"/>
    <property type="match status" value="1"/>
</dbReference>
<proteinExistence type="predicted"/>
<dbReference type="Proteomes" id="UP001500426">
    <property type="component" value="Unassembled WGS sequence"/>
</dbReference>
<feature type="domain" description="ISXO2-like transposase" evidence="1">
    <location>
        <begin position="124"/>
        <end position="308"/>
    </location>
</feature>
<protein>
    <recommendedName>
        <fullName evidence="1">ISXO2-like transposase domain-containing protein</fullName>
    </recommendedName>
</protein>
<evidence type="ECO:0000259" key="1">
    <source>
        <dbReference type="SMART" id="SM01126"/>
    </source>
</evidence>
<dbReference type="InterPro" id="IPR024445">
    <property type="entry name" value="Tnp_ISXO2-like"/>
</dbReference>